<keyword evidence="1" id="KW-0802">TPR repeat</keyword>
<gene>
    <name evidence="3" type="ORF">ISS97_00780</name>
</gene>
<feature type="region of interest" description="Disordered" evidence="2">
    <location>
        <begin position="1"/>
        <end position="22"/>
    </location>
</feature>
<feature type="repeat" description="TPR" evidence="1">
    <location>
        <begin position="196"/>
        <end position="229"/>
    </location>
</feature>
<dbReference type="RefSeq" id="WP_379987276.1">
    <property type="nucleotide sequence ID" value="NZ_JADIKD010000004.1"/>
</dbReference>
<dbReference type="InterPro" id="IPR019734">
    <property type="entry name" value="TPR_rpt"/>
</dbReference>
<accession>A0ABW8JYQ6</accession>
<evidence type="ECO:0008006" key="5">
    <source>
        <dbReference type="Google" id="ProtNLM"/>
    </source>
</evidence>
<sequence length="650" mass="72473">MFGLFKKRGKKSTESAAEKPSPSAVEMIKVVDSYGRELQITRTEWRDKVLQPNLAQYWNDPDRLYQMIIDALNDDMAADVAAASERLLATDPLVERSHVIRAIVLMKLEDAAGADATLRAAIASIGETGTLLTNQAKALYQLGDEAGSLRTLERSLLLDPNQDNGLEWWCAILRERDGESRVEAELARLAQLPGSWRPQLLLGQALLQRDDHEQAVEHFRHVLSVQPEGQDALMVIGASLGQKGFLAEAIDLVAPIFDPQRHDPRAGFNLLQVYLQSGEAAPGLALLERFYALKQPSLQSTLQHFSQAFDQLVKQPPHQEAAMPKIVMRQLDLPPWLAAMHDMAWAAPSMEGRETKVLLMALSAHGESTNGQVRSGREDDRGRFARALPLYLHEQLIFRSELQSVALIPTTDENSLVLFGQPWSEDELRHFVEGYEYVVEGDIGEREDGFVVTWRVRSAGDLNVLLRLERSVTTRELGPAVSEMAEEMLHVLQRASGSTSPGKTTYYAPPRTFCTEYLSALAQTLVLTLLESPGQRERLFGERLFGERNIYTWMQNLALSMPDNEAAQFMYFTALAKGRRYASPIVDEFERPAAERLRSLVDAQSYAARVAPLVTATFPASGAIRDAATSVRVGEDAKYAAWVERVQSSF</sequence>
<keyword evidence="4" id="KW-1185">Reference proteome</keyword>
<dbReference type="EMBL" id="JADIKD010000004">
    <property type="protein sequence ID" value="MFK2915780.1"/>
    <property type="molecule type" value="Genomic_DNA"/>
</dbReference>
<evidence type="ECO:0000313" key="3">
    <source>
        <dbReference type="EMBL" id="MFK2915780.1"/>
    </source>
</evidence>
<protein>
    <recommendedName>
        <fullName evidence="5">Tetratricopeptide repeat protein</fullName>
    </recommendedName>
</protein>
<dbReference type="SMART" id="SM00028">
    <property type="entry name" value="TPR"/>
    <property type="match status" value="2"/>
</dbReference>
<feature type="compositionally biased region" description="Basic residues" evidence="2">
    <location>
        <begin position="1"/>
        <end position="10"/>
    </location>
</feature>
<organism evidence="3 4">
    <name type="scientific">Dyella koreensis</name>
    <dbReference type="NCBI Taxonomy" id="311235"/>
    <lineage>
        <taxon>Bacteria</taxon>
        <taxon>Pseudomonadati</taxon>
        <taxon>Pseudomonadota</taxon>
        <taxon>Gammaproteobacteria</taxon>
        <taxon>Lysobacterales</taxon>
        <taxon>Rhodanobacteraceae</taxon>
        <taxon>Dyella</taxon>
    </lineage>
</organism>
<dbReference type="InterPro" id="IPR011990">
    <property type="entry name" value="TPR-like_helical_dom_sf"/>
</dbReference>
<dbReference type="Gene3D" id="1.25.40.10">
    <property type="entry name" value="Tetratricopeptide repeat domain"/>
    <property type="match status" value="2"/>
</dbReference>
<dbReference type="SUPFAM" id="SSF48452">
    <property type="entry name" value="TPR-like"/>
    <property type="match status" value="1"/>
</dbReference>
<proteinExistence type="predicted"/>
<evidence type="ECO:0000313" key="4">
    <source>
        <dbReference type="Proteomes" id="UP001620408"/>
    </source>
</evidence>
<comment type="caution">
    <text evidence="3">The sequence shown here is derived from an EMBL/GenBank/DDBJ whole genome shotgun (WGS) entry which is preliminary data.</text>
</comment>
<dbReference type="Pfam" id="PF13181">
    <property type="entry name" value="TPR_8"/>
    <property type="match status" value="1"/>
</dbReference>
<dbReference type="PROSITE" id="PS50005">
    <property type="entry name" value="TPR"/>
    <property type="match status" value="1"/>
</dbReference>
<dbReference type="Proteomes" id="UP001620408">
    <property type="component" value="Unassembled WGS sequence"/>
</dbReference>
<reference evidence="3 4" key="1">
    <citation type="submission" date="2020-10" db="EMBL/GenBank/DDBJ databases">
        <title>Phylogeny of dyella-like bacteria.</title>
        <authorList>
            <person name="Fu J."/>
        </authorList>
    </citation>
    <scope>NUCLEOTIDE SEQUENCE [LARGE SCALE GENOMIC DNA]</scope>
    <source>
        <strain evidence="3 4">BB4</strain>
    </source>
</reference>
<evidence type="ECO:0000256" key="2">
    <source>
        <dbReference type="SAM" id="MobiDB-lite"/>
    </source>
</evidence>
<name>A0ABW8JYQ6_9GAMM</name>
<evidence type="ECO:0000256" key="1">
    <source>
        <dbReference type="PROSITE-ProRule" id="PRU00339"/>
    </source>
</evidence>